<feature type="non-terminal residue" evidence="1">
    <location>
        <position position="1"/>
    </location>
</feature>
<evidence type="ECO:0000313" key="1">
    <source>
        <dbReference type="EMBL" id="KIK74975.1"/>
    </source>
</evidence>
<dbReference type="InParanoid" id="A0A0D0DCF4"/>
<reference evidence="1 2" key="1">
    <citation type="submission" date="2014-04" db="EMBL/GenBank/DDBJ databases">
        <authorList>
            <consortium name="DOE Joint Genome Institute"/>
            <person name="Kuo A."/>
            <person name="Kohler A."/>
            <person name="Jargeat P."/>
            <person name="Nagy L.G."/>
            <person name="Floudas D."/>
            <person name="Copeland A."/>
            <person name="Barry K.W."/>
            <person name="Cichocki N."/>
            <person name="Veneault-Fourrey C."/>
            <person name="LaButti K."/>
            <person name="Lindquist E.A."/>
            <person name="Lipzen A."/>
            <person name="Lundell T."/>
            <person name="Morin E."/>
            <person name="Murat C."/>
            <person name="Sun H."/>
            <person name="Tunlid A."/>
            <person name="Henrissat B."/>
            <person name="Grigoriev I.V."/>
            <person name="Hibbett D.S."/>
            <person name="Martin F."/>
            <person name="Nordberg H.P."/>
            <person name="Cantor M.N."/>
            <person name="Hua S.X."/>
        </authorList>
    </citation>
    <scope>NUCLEOTIDE SEQUENCE [LARGE SCALE GENOMIC DNA]</scope>
    <source>
        <strain evidence="1 2">Ve08.2h10</strain>
    </source>
</reference>
<dbReference type="HOGENOM" id="CLU_006344_15_2_1"/>
<reference evidence="2" key="2">
    <citation type="submission" date="2015-01" db="EMBL/GenBank/DDBJ databases">
        <title>Evolutionary Origins and Diversification of the Mycorrhizal Mutualists.</title>
        <authorList>
            <consortium name="DOE Joint Genome Institute"/>
            <consortium name="Mycorrhizal Genomics Consortium"/>
            <person name="Kohler A."/>
            <person name="Kuo A."/>
            <person name="Nagy L.G."/>
            <person name="Floudas D."/>
            <person name="Copeland A."/>
            <person name="Barry K.W."/>
            <person name="Cichocki N."/>
            <person name="Veneault-Fourrey C."/>
            <person name="LaButti K."/>
            <person name="Lindquist E.A."/>
            <person name="Lipzen A."/>
            <person name="Lundell T."/>
            <person name="Morin E."/>
            <person name="Murat C."/>
            <person name="Riley R."/>
            <person name="Ohm R."/>
            <person name="Sun H."/>
            <person name="Tunlid A."/>
            <person name="Henrissat B."/>
            <person name="Grigoriev I.V."/>
            <person name="Hibbett D.S."/>
            <person name="Martin F."/>
        </authorList>
    </citation>
    <scope>NUCLEOTIDE SEQUENCE [LARGE SCALE GENOMIC DNA]</scope>
    <source>
        <strain evidence="2">Ve08.2h10</strain>
    </source>
</reference>
<accession>A0A0D0DCF4</accession>
<keyword evidence="2" id="KW-1185">Reference proteome</keyword>
<name>A0A0D0DCF4_9AGAM</name>
<organism evidence="1 2">
    <name type="scientific">Paxillus rubicundulus Ve08.2h10</name>
    <dbReference type="NCBI Taxonomy" id="930991"/>
    <lineage>
        <taxon>Eukaryota</taxon>
        <taxon>Fungi</taxon>
        <taxon>Dikarya</taxon>
        <taxon>Basidiomycota</taxon>
        <taxon>Agaricomycotina</taxon>
        <taxon>Agaricomycetes</taxon>
        <taxon>Agaricomycetidae</taxon>
        <taxon>Boletales</taxon>
        <taxon>Paxilineae</taxon>
        <taxon>Paxillaceae</taxon>
        <taxon>Paxillus</taxon>
    </lineage>
</organism>
<proteinExistence type="predicted"/>
<gene>
    <name evidence="1" type="ORF">PAXRUDRAFT_107334</name>
</gene>
<feature type="non-terminal residue" evidence="1">
    <location>
        <position position="71"/>
    </location>
</feature>
<dbReference type="STRING" id="930991.A0A0D0DCF4"/>
<dbReference type="OrthoDB" id="2684213at2759"/>
<sequence>RACTVLTIELGVPDLPNHLQCFLFNQCNTDDRISSEDIRLSDCPTFTGPLKIFNSATAIFVSPSDPSGMGG</sequence>
<dbReference type="Proteomes" id="UP000054538">
    <property type="component" value="Unassembled WGS sequence"/>
</dbReference>
<dbReference type="EMBL" id="KN828437">
    <property type="protein sequence ID" value="KIK74975.1"/>
    <property type="molecule type" value="Genomic_DNA"/>
</dbReference>
<dbReference type="AlphaFoldDB" id="A0A0D0DCF4"/>
<protein>
    <submittedName>
        <fullName evidence="1">Uncharacterized protein</fullName>
    </submittedName>
</protein>
<evidence type="ECO:0000313" key="2">
    <source>
        <dbReference type="Proteomes" id="UP000054538"/>
    </source>
</evidence>